<feature type="transmembrane region" description="Helical" evidence="1">
    <location>
        <begin position="72"/>
        <end position="93"/>
    </location>
</feature>
<comment type="caution">
    <text evidence="2">The sequence shown here is derived from an EMBL/GenBank/DDBJ whole genome shotgun (WGS) entry which is preliminary data.</text>
</comment>
<proteinExistence type="predicted"/>
<keyword evidence="1" id="KW-0812">Transmembrane</keyword>
<dbReference type="GO" id="GO:0016740">
    <property type="term" value="F:transferase activity"/>
    <property type="evidence" value="ECO:0007669"/>
    <property type="project" value="UniProtKB-KW"/>
</dbReference>
<organism evidence="2 3">
    <name type="scientific">Fuscovulum blasticum DSM 2131</name>
    <dbReference type="NCBI Taxonomy" id="1188250"/>
    <lineage>
        <taxon>Bacteria</taxon>
        <taxon>Pseudomonadati</taxon>
        <taxon>Pseudomonadota</taxon>
        <taxon>Alphaproteobacteria</taxon>
        <taxon>Rhodobacterales</taxon>
        <taxon>Paracoccaceae</taxon>
        <taxon>Pseudogemmobacter</taxon>
    </lineage>
</organism>
<dbReference type="Proteomes" id="UP000241362">
    <property type="component" value="Unassembled WGS sequence"/>
</dbReference>
<reference evidence="2 3" key="1">
    <citation type="submission" date="2018-03" db="EMBL/GenBank/DDBJ databases">
        <title>Rhodobacter blasticus.</title>
        <authorList>
            <person name="Meyer T.E."/>
            <person name="Miller S."/>
            <person name="Lodha T."/>
            <person name="Gandham S."/>
            <person name="Chintalapati S."/>
            <person name="Chintalapati V.R."/>
        </authorList>
    </citation>
    <scope>NUCLEOTIDE SEQUENCE [LARGE SCALE GENOMIC DNA]</scope>
    <source>
        <strain evidence="2 3">DSM 2131</strain>
    </source>
</reference>
<keyword evidence="2" id="KW-0808">Transferase</keyword>
<name>A0A2T4J7T8_FUSBL</name>
<sequence length="206" mass="22384">MTAQDEPQPPPLPVPDGWEGILEPGERILWQGQPAAGLRWQDLLDKRTPFGLVFAGFAVFWMVQAASTSGVFMALFGLPFLAVGLNMAIGGPLRDARRRRATFYTLTDRAAFVATRGTGARKLDRYPLGPGFRPTLEDGDPGSVWFATSQADARRGWRGTGSARSYDLVPVGQQRIGFEQISDARMVYGLMLANLRDQAGVAAAKG</sequence>
<gene>
    <name evidence="2" type="ORF">C5F44_11570</name>
</gene>
<evidence type="ECO:0000256" key="1">
    <source>
        <dbReference type="SAM" id="Phobius"/>
    </source>
</evidence>
<keyword evidence="1" id="KW-1133">Transmembrane helix</keyword>
<accession>A0A2T4J7T8</accession>
<evidence type="ECO:0000313" key="3">
    <source>
        <dbReference type="Proteomes" id="UP000241362"/>
    </source>
</evidence>
<keyword evidence="1" id="KW-0472">Membrane</keyword>
<keyword evidence="3" id="KW-1185">Reference proteome</keyword>
<evidence type="ECO:0000313" key="2">
    <source>
        <dbReference type="EMBL" id="PTE13951.1"/>
    </source>
</evidence>
<protein>
    <submittedName>
        <fullName evidence="2">Aspartate carbamoyltransferase catalytic subunit</fullName>
    </submittedName>
</protein>
<feature type="transmembrane region" description="Helical" evidence="1">
    <location>
        <begin position="48"/>
        <end position="66"/>
    </location>
</feature>
<dbReference type="EMBL" id="PZKE01000010">
    <property type="protein sequence ID" value="PTE13951.1"/>
    <property type="molecule type" value="Genomic_DNA"/>
</dbReference>
<dbReference type="AlphaFoldDB" id="A0A2T4J7T8"/>